<evidence type="ECO:0000313" key="5">
    <source>
        <dbReference type="Proteomes" id="UP000663879"/>
    </source>
</evidence>
<name>A0A813YV00_9BILA</name>
<dbReference type="AlphaFoldDB" id="A0A813YV00"/>
<feature type="domain" description="RRM" evidence="3">
    <location>
        <begin position="324"/>
        <end position="394"/>
    </location>
</feature>
<protein>
    <recommendedName>
        <fullName evidence="3">RRM domain-containing protein</fullName>
    </recommendedName>
</protein>
<comment type="caution">
    <text evidence="4">The sequence shown here is derived from an EMBL/GenBank/DDBJ whole genome shotgun (WGS) entry which is preliminary data.</text>
</comment>
<dbReference type="OrthoDB" id="3800936at2759"/>
<dbReference type="CDD" id="cd00590">
    <property type="entry name" value="RRM_SF"/>
    <property type="match status" value="1"/>
</dbReference>
<dbReference type="PROSITE" id="PS50102">
    <property type="entry name" value="RRM"/>
    <property type="match status" value="2"/>
</dbReference>
<evidence type="ECO:0000256" key="2">
    <source>
        <dbReference type="PROSITE-ProRule" id="PRU00176"/>
    </source>
</evidence>
<dbReference type="InterPro" id="IPR035979">
    <property type="entry name" value="RBD_domain_sf"/>
</dbReference>
<dbReference type="InterPro" id="IPR012677">
    <property type="entry name" value="Nucleotide-bd_a/b_plait_sf"/>
</dbReference>
<gene>
    <name evidence="4" type="ORF">OXX778_LOCUS10854</name>
</gene>
<dbReference type="SMART" id="SM00360">
    <property type="entry name" value="RRM"/>
    <property type="match status" value="3"/>
</dbReference>
<keyword evidence="5" id="KW-1185">Reference proteome</keyword>
<evidence type="ECO:0000256" key="1">
    <source>
        <dbReference type="ARBA" id="ARBA00022884"/>
    </source>
</evidence>
<dbReference type="Gene3D" id="3.30.70.330">
    <property type="match status" value="3"/>
</dbReference>
<evidence type="ECO:0000259" key="3">
    <source>
        <dbReference type="PROSITE" id="PS50102"/>
    </source>
</evidence>
<accession>A0A813YV00</accession>
<evidence type="ECO:0000313" key="4">
    <source>
        <dbReference type="EMBL" id="CAF0889905.1"/>
    </source>
</evidence>
<organism evidence="4 5">
    <name type="scientific">Brachionus calyciflorus</name>
    <dbReference type="NCBI Taxonomy" id="104777"/>
    <lineage>
        <taxon>Eukaryota</taxon>
        <taxon>Metazoa</taxon>
        <taxon>Spiralia</taxon>
        <taxon>Gnathifera</taxon>
        <taxon>Rotifera</taxon>
        <taxon>Eurotatoria</taxon>
        <taxon>Monogononta</taxon>
        <taxon>Pseudotrocha</taxon>
        <taxon>Ploima</taxon>
        <taxon>Brachionidae</taxon>
        <taxon>Brachionus</taxon>
    </lineage>
</organism>
<dbReference type="EMBL" id="CAJNOC010001771">
    <property type="protein sequence ID" value="CAF0889905.1"/>
    <property type="molecule type" value="Genomic_DNA"/>
</dbReference>
<proteinExistence type="predicted"/>
<dbReference type="Pfam" id="PF00076">
    <property type="entry name" value="RRM_1"/>
    <property type="match status" value="2"/>
</dbReference>
<feature type="domain" description="RRM" evidence="3">
    <location>
        <begin position="141"/>
        <end position="221"/>
    </location>
</feature>
<reference evidence="4" key="1">
    <citation type="submission" date="2021-02" db="EMBL/GenBank/DDBJ databases">
        <authorList>
            <person name="Nowell W R."/>
        </authorList>
    </citation>
    <scope>NUCLEOTIDE SEQUENCE</scope>
    <source>
        <strain evidence="4">Ploen Becks lab</strain>
    </source>
</reference>
<dbReference type="GO" id="GO:0003723">
    <property type="term" value="F:RNA binding"/>
    <property type="evidence" value="ECO:0007669"/>
    <property type="project" value="UniProtKB-UniRule"/>
</dbReference>
<dbReference type="PANTHER" id="PTHR21245">
    <property type="entry name" value="HETEROGENEOUS NUCLEAR RIBONUCLEOPROTEIN"/>
    <property type="match status" value="1"/>
</dbReference>
<keyword evidence="1 2" id="KW-0694">RNA-binding</keyword>
<dbReference type="Proteomes" id="UP000663879">
    <property type="component" value="Unassembled WGS sequence"/>
</dbReference>
<sequence length="492" mass="57956">MCENNDDDRLVIDLDFNNNEKYLDIRPKISVCKEIYLRGKKRLNIEICLKLEELVNCGKLDLTEFDENFMNVMKDMNEKNIHLFDEFEREQLNFNTSYQDKKYFNAQNLLAFIEKSKNLKHKPVDGIDASLQSSKKNKFDFQLYVGNITPDIDLNELKKLFENYGNLNYFNFNKTDQNTSQKRNYGFVGYADYNEGLNATLNLNGYEIITKVKLRVHPSENQAKRVFIDNLPDNWEVKRIEEEFSKRFKGITKVLAYPCEFPNNSYKQNLKCYLEFSDKEYAREARDKINSKLINSLLNGENYLEESSDCNNNTTKLDPYNETRKLFLKKLHSSIGEREIYNYFVKYGQILHITRKNDYAFVEYANESDALTAMHKTDQSFLGPNKITVVLARHDRFATKNVDKLLKMKNQNTYESEPMLQSTPFKRKSIIDKNNESYNKKFKNESIEDKENDNFVPNTKTIIKNNENFESIGNKSYSQIPISNQVDNLSWD</sequence>
<dbReference type="SUPFAM" id="SSF54928">
    <property type="entry name" value="RNA-binding domain, RBD"/>
    <property type="match status" value="2"/>
</dbReference>
<dbReference type="InterPro" id="IPR000504">
    <property type="entry name" value="RRM_dom"/>
</dbReference>